<name>A0ABD4ZPT5_ENTGA</name>
<dbReference type="SUPFAM" id="SSF53756">
    <property type="entry name" value="UDP-Glycosyltransferase/glycogen phosphorylase"/>
    <property type="match status" value="1"/>
</dbReference>
<reference evidence="1 2" key="1">
    <citation type="submission" date="2023-06" db="EMBL/GenBank/DDBJ databases">
        <title>Acute promotion of culturable opportunistic pathogens and persistent increase of antibiotic resistance following antibiotic exposure in mouse gut microbiota.</title>
        <authorList>
            <person name="Li L."/>
            <person name="Wang B."/>
            <person name="Sun Y."/>
            <person name="Wang M."/>
            <person name="Xu H."/>
        </authorList>
    </citation>
    <scope>NUCLEOTIDE SEQUENCE [LARGE SCALE GENOMIC DNA]</scope>
    <source>
        <strain evidence="1 2">CRI2_2</strain>
    </source>
</reference>
<evidence type="ECO:0000313" key="2">
    <source>
        <dbReference type="Proteomes" id="UP001241571"/>
    </source>
</evidence>
<dbReference type="Gene3D" id="3.40.50.2000">
    <property type="entry name" value="Glycogen Phosphorylase B"/>
    <property type="match status" value="1"/>
</dbReference>
<dbReference type="EMBL" id="JASUBT010000002">
    <property type="protein sequence ID" value="MDL4934758.1"/>
    <property type="molecule type" value="Genomic_DNA"/>
</dbReference>
<accession>A0ABD4ZPT5</accession>
<protein>
    <submittedName>
        <fullName evidence="1">Uncharacterized protein</fullName>
    </submittedName>
</protein>
<sequence>MNNKVLIARLSNISGTDSANIRTRNLISGLLELGYEIDLLGISDSDKALCDDLRLRFIELERISLYQNIKKETHMSAVKKIIIKLMRIGYHYFFVYDNTYFMLKKIDFNSLLLEEFYDSIITISDPKTSHLIINKISKNIKYNKWYQYWGDPFTLDITRKNIYPRFILRVLEKKILKNANKIIYVSPFTLKQQQNLFPSFKTKMMFLPPAYAISSHNQQNNKKDKSQNDKYVISYIGSYPSKIRNIMPLYDAIKKLNNSFKTYIIGDSDISLQQTANITLGVRQNTEEIEAESDLHICLLNKEGGQIPSKVYYLSASTKPILIILDGELKQDIKAFFKSFNRYYFCENNTTEIFQAINRIKEENKNFEIIEDFSPKNIAERFMEI</sequence>
<organism evidence="1 2">
    <name type="scientific">Enterococcus gallinarum</name>
    <dbReference type="NCBI Taxonomy" id="1353"/>
    <lineage>
        <taxon>Bacteria</taxon>
        <taxon>Bacillati</taxon>
        <taxon>Bacillota</taxon>
        <taxon>Bacilli</taxon>
        <taxon>Lactobacillales</taxon>
        <taxon>Enterococcaceae</taxon>
        <taxon>Enterococcus</taxon>
    </lineage>
</organism>
<gene>
    <name evidence="1" type="ORF">QRX88_03365</name>
</gene>
<dbReference type="Proteomes" id="UP001241571">
    <property type="component" value="Unassembled WGS sequence"/>
</dbReference>
<dbReference type="RefSeq" id="WP_103299540.1">
    <property type="nucleotide sequence ID" value="NZ_CAKOCH010000002.1"/>
</dbReference>
<evidence type="ECO:0000313" key="1">
    <source>
        <dbReference type="EMBL" id="MDL4934758.1"/>
    </source>
</evidence>
<dbReference type="AlphaFoldDB" id="A0ABD4ZPT5"/>
<comment type="caution">
    <text evidence="1">The sequence shown here is derived from an EMBL/GenBank/DDBJ whole genome shotgun (WGS) entry which is preliminary data.</text>
</comment>
<proteinExistence type="predicted"/>